<dbReference type="PANTHER" id="PTHR10044:SF139">
    <property type="entry name" value="DEATH-ASSOCIATED INHIBITOR OF APOPTOSIS 2"/>
    <property type="match status" value="1"/>
</dbReference>
<gene>
    <name evidence="2" type="ORF">SLS63_001539</name>
</gene>
<evidence type="ECO:0000256" key="1">
    <source>
        <dbReference type="SAM" id="MobiDB-lite"/>
    </source>
</evidence>
<feature type="compositionally biased region" description="Low complexity" evidence="1">
    <location>
        <begin position="164"/>
        <end position="173"/>
    </location>
</feature>
<protein>
    <submittedName>
        <fullName evidence="2">Uncharacterized protein</fullName>
    </submittedName>
</protein>
<organism evidence="2 3">
    <name type="scientific">Diaporthe eres</name>
    <name type="common">Phomopsis oblonga</name>
    <dbReference type="NCBI Taxonomy" id="83184"/>
    <lineage>
        <taxon>Eukaryota</taxon>
        <taxon>Fungi</taxon>
        <taxon>Dikarya</taxon>
        <taxon>Ascomycota</taxon>
        <taxon>Pezizomycotina</taxon>
        <taxon>Sordariomycetes</taxon>
        <taxon>Sordariomycetidae</taxon>
        <taxon>Diaporthales</taxon>
        <taxon>Diaporthaceae</taxon>
        <taxon>Diaporthe</taxon>
        <taxon>Diaporthe eres species complex</taxon>
    </lineage>
</organism>
<name>A0ABR1PN79_DIAER</name>
<evidence type="ECO:0000313" key="2">
    <source>
        <dbReference type="EMBL" id="KAK7740336.1"/>
    </source>
</evidence>
<proteinExistence type="predicted"/>
<evidence type="ECO:0000313" key="3">
    <source>
        <dbReference type="Proteomes" id="UP001430848"/>
    </source>
</evidence>
<dbReference type="EMBL" id="JAKNSF020000003">
    <property type="protein sequence ID" value="KAK7740336.1"/>
    <property type="molecule type" value="Genomic_DNA"/>
</dbReference>
<dbReference type="Pfam" id="PF00653">
    <property type="entry name" value="BIR"/>
    <property type="match status" value="1"/>
</dbReference>
<dbReference type="Proteomes" id="UP001430848">
    <property type="component" value="Unassembled WGS sequence"/>
</dbReference>
<keyword evidence="3" id="KW-1185">Reference proteome</keyword>
<feature type="region of interest" description="Disordered" evidence="1">
    <location>
        <begin position="117"/>
        <end position="195"/>
    </location>
</feature>
<dbReference type="PANTHER" id="PTHR10044">
    <property type="entry name" value="INHIBITOR OF APOPTOSIS"/>
    <property type="match status" value="1"/>
</dbReference>
<feature type="compositionally biased region" description="Basic residues" evidence="1">
    <location>
        <begin position="181"/>
        <end position="195"/>
    </location>
</feature>
<dbReference type="InterPro" id="IPR050784">
    <property type="entry name" value="IAP"/>
</dbReference>
<dbReference type="SUPFAM" id="SSF57924">
    <property type="entry name" value="Inhibitor of apoptosis (IAP) repeat"/>
    <property type="match status" value="1"/>
</dbReference>
<dbReference type="InterPro" id="IPR001370">
    <property type="entry name" value="BIR_rpt"/>
</dbReference>
<dbReference type="Gene3D" id="1.10.1170.10">
    <property type="entry name" value="Inhibitor Of Apoptosis Protein (2mihbC-IAP-1), Chain A"/>
    <property type="match status" value="1"/>
</dbReference>
<accession>A0ABR1PN79</accession>
<dbReference type="PROSITE" id="PS50143">
    <property type="entry name" value="BIR_REPEAT_2"/>
    <property type="match status" value="1"/>
</dbReference>
<dbReference type="CDD" id="cd00022">
    <property type="entry name" value="BIR"/>
    <property type="match status" value="1"/>
</dbReference>
<dbReference type="SMART" id="SM00238">
    <property type="entry name" value="BIR"/>
    <property type="match status" value="1"/>
</dbReference>
<comment type="caution">
    <text evidence="2">The sequence shown here is derived from an EMBL/GenBank/DDBJ whole genome shotgun (WGS) entry which is preliminary data.</text>
</comment>
<reference evidence="2 3" key="1">
    <citation type="submission" date="2024-02" db="EMBL/GenBank/DDBJ databases">
        <title>De novo assembly and annotation of 12 fungi associated with fruit tree decline syndrome in Ontario, Canada.</title>
        <authorList>
            <person name="Sulman M."/>
            <person name="Ellouze W."/>
            <person name="Ilyukhin E."/>
        </authorList>
    </citation>
    <scope>NUCLEOTIDE SEQUENCE [LARGE SCALE GENOMIC DNA]</scope>
    <source>
        <strain evidence="2 3">M169</strain>
    </source>
</reference>
<sequence>METWLNVNGLIDRNMLPPVASKIECDLEPYFQYHNRIASFLEWNLDWELSEDKPSPERLARAGFFSFTEPPYQDDNVVCPYCTIALDSWDSQDDPMHEHRARSPFCDFVRGRQTVRNMNGADDDDNNNIATVTTKTATDEQNNTNDVPRPKRSYKKRAAGASKANELALAGANGEEEGPPKKRRPGRPRKRSGPG</sequence>
<feature type="compositionally biased region" description="Polar residues" evidence="1">
    <location>
        <begin position="129"/>
        <end position="146"/>
    </location>
</feature>